<dbReference type="Proteomes" id="UP000515125">
    <property type="component" value="Unplaced"/>
</dbReference>
<dbReference type="RefSeq" id="XP_026191669.1">
    <property type="nucleotide sequence ID" value="XM_026335884.1"/>
</dbReference>
<dbReference type="GeneID" id="113146969"/>
<name>A0A6P6RW12_9EIME</name>
<feature type="region of interest" description="Disordered" evidence="1">
    <location>
        <begin position="717"/>
        <end position="741"/>
    </location>
</feature>
<evidence type="ECO:0000313" key="3">
    <source>
        <dbReference type="RefSeq" id="XP_026191669.1"/>
    </source>
</evidence>
<keyword evidence="2" id="KW-1185">Reference proteome</keyword>
<evidence type="ECO:0000256" key="1">
    <source>
        <dbReference type="SAM" id="MobiDB-lite"/>
    </source>
</evidence>
<protein>
    <submittedName>
        <fullName evidence="3">AF4/FMR2 family member 4-like</fullName>
    </submittedName>
</protein>
<accession>A0A6P6RW12</accession>
<gene>
    <name evidence="3" type="primary">LOC113146969</name>
</gene>
<sequence>MAGPPDKRMPLSRCLPASNARAVAVAASPGGAICGAAGSGSNTGGTSVCRKGGYRAAGSAANATRARTRSAEAQCASSSVPRGALRAATANATTGTNAARAAAGAAGSKTGAKLVVQQQPLQQLKSPETYSGSTSEALSSYLEGAPLQHAPLHAPLGESTTANVDTSYTAPQNPSNLVLKPLESVQSVAKQLGTLVGIQDSYPGSGGDQMKSTESASPLGLFGLATQTPAMISNAMNLATATGNIADVGNNIMNSLPMDQIVAAARYAQEGAIKSQSIDIENPKMQPGVRCASEGMTCCVPEGAAPRDWKQKPPVLNDSPESQRHCKAHFVPMQNALCATTTYEGKDNCGLSKTETQEYQVYRHTMTMRNKGQKAICECRRHKPSAAAAKAAGDGEAAAGVTAPIEGFATWEHIKKQKKQKKEMEDNSAMLAQGLGATLKVAQLLRERAPEAQVLLQQLQGGQPAAAAATAAAGAAQRAATQHVVLPTPQAFPTSLPPYGAASLPASAAGFSPMLMPLAAQGSPAALESSFPMQLSTGDMVAPTAVHGASTTQDIVLGASAAEMPPEVPLKELQQNQDLAQQQLLQQQLVSQQLLQQQLQQQQMLQHQQMQQQALQHQLLTTDHLQYPPQYHLSVEQQLALQQQLAALQQQQQQNVALQQYGSLQQQVMQQTPQQQEAVPQQQQILPLLGNIGNITPAQATEVATRAAAAVGAFVQGNNTNGSSTSNNSATPTSSSNKRGTDWVDRLADSLLQQGNSTPAGAAVNKMLDDFFAVAGRS</sequence>
<dbReference type="OrthoDB" id="349260at2759"/>
<reference evidence="3" key="1">
    <citation type="submission" date="2025-08" db="UniProtKB">
        <authorList>
            <consortium name="RefSeq"/>
        </authorList>
    </citation>
    <scope>IDENTIFICATION</scope>
</reference>
<organism evidence="2 3">
    <name type="scientific">Cyclospora cayetanensis</name>
    <dbReference type="NCBI Taxonomy" id="88456"/>
    <lineage>
        <taxon>Eukaryota</taxon>
        <taxon>Sar</taxon>
        <taxon>Alveolata</taxon>
        <taxon>Apicomplexa</taxon>
        <taxon>Conoidasida</taxon>
        <taxon>Coccidia</taxon>
        <taxon>Eucoccidiorida</taxon>
        <taxon>Eimeriorina</taxon>
        <taxon>Eimeriidae</taxon>
        <taxon>Cyclospora</taxon>
    </lineage>
</organism>
<proteinExistence type="predicted"/>
<dbReference type="AlphaFoldDB" id="A0A6P6RW12"/>
<evidence type="ECO:0000313" key="2">
    <source>
        <dbReference type="Proteomes" id="UP000515125"/>
    </source>
</evidence>
<feature type="compositionally biased region" description="Low complexity" evidence="1">
    <location>
        <begin position="717"/>
        <end position="737"/>
    </location>
</feature>